<sequence>MLSHRLAASRILSREAAQCKRIPHLDNSFNLRTSDDISESETLGLADNADKHPRPTQRRFLTIMAYMC</sequence>
<keyword evidence="2" id="KW-1185">Reference proteome</keyword>
<name>A0A8S4RFZ1_9NEOP</name>
<organism evidence="1 2">
    <name type="scientific">Pararge aegeria aegeria</name>
    <dbReference type="NCBI Taxonomy" id="348720"/>
    <lineage>
        <taxon>Eukaryota</taxon>
        <taxon>Metazoa</taxon>
        <taxon>Ecdysozoa</taxon>
        <taxon>Arthropoda</taxon>
        <taxon>Hexapoda</taxon>
        <taxon>Insecta</taxon>
        <taxon>Pterygota</taxon>
        <taxon>Neoptera</taxon>
        <taxon>Endopterygota</taxon>
        <taxon>Lepidoptera</taxon>
        <taxon>Glossata</taxon>
        <taxon>Ditrysia</taxon>
        <taxon>Papilionoidea</taxon>
        <taxon>Nymphalidae</taxon>
        <taxon>Satyrinae</taxon>
        <taxon>Satyrini</taxon>
        <taxon>Parargina</taxon>
        <taxon>Pararge</taxon>
    </lineage>
</organism>
<protein>
    <submittedName>
        <fullName evidence="1">Jg17936 protein</fullName>
    </submittedName>
</protein>
<evidence type="ECO:0000313" key="2">
    <source>
        <dbReference type="Proteomes" id="UP000838756"/>
    </source>
</evidence>
<gene>
    <name evidence="1" type="primary">jg17936</name>
    <name evidence="1" type="ORF">PAEG_LOCUS12413</name>
</gene>
<dbReference type="EMBL" id="CAKXAJ010025075">
    <property type="protein sequence ID" value="CAH2234659.1"/>
    <property type="molecule type" value="Genomic_DNA"/>
</dbReference>
<dbReference type="AlphaFoldDB" id="A0A8S4RFZ1"/>
<reference evidence="1" key="1">
    <citation type="submission" date="2022-03" db="EMBL/GenBank/DDBJ databases">
        <authorList>
            <person name="Lindestad O."/>
        </authorList>
    </citation>
    <scope>NUCLEOTIDE SEQUENCE</scope>
</reference>
<dbReference type="Proteomes" id="UP000838756">
    <property type="component" value="Unassembled WGS sequence"/>
</dbReference>
<evidence type="ECO:0000313" key="1">
    <source>
        <dbReference type="EMBL" id="CAH2234659.1"/>
    </source>
</evidence>
<proteinExistence type="predicted"/>
<comment type="caution">
    <text evidence="1">The sequence shown here is derived from an EMBL/GenBank/DDBJ whole genome shotgun (WGS) entry which is preliminary data.</text>
</comment>
<accession>A0A8S4RFZ1</accession>